<evidence type="ECO:0000313" key="3">
    <source>
        <dbReference type="Proteomes" id="UP000036780"/>
    </source>
</evidence>
<gene>
    <name evidence="2" type="ORF">AFK71_10395</name>
</gene>
<accession>A0A0L0QL43</accession>
<evidence type="ECO:0000313" key="2">
    <source>
        <dbReference type="EMBL" id="KNE18978.1"/>
    </source>
</evidence>
<dbReference type="GeneID" id="66871971"/>
<dbReference type="Proteomes" id="UP000036780">
    <property type="component" value="Unassembled WGS sequence"/>
</dbReference>
<sequence length="226" mass="26137">MMTVAAYLPILIMILFVIVILAIIKVLKNRVHHYHQYIRGIFLGYLVILVIATGASFAFPYKEVKKEDEKNEIDLFNYFVGDRNWEELVPSYQQKQWEFPVPKKLNVTSHGGMVNVYIEKTNDVQNQVDIRYFQAPYLFNGVNIQQYIGDMLLPKVALQGEQLTIQNPKETEVTFYTLENELSFKQFTKESISTDAELQGGENVILIRVDKDVEVELTGDVSYLDE</sequence>
<keyword evidence="3" id="KW-1185">Reference proteome</keyword>
<feature type="transmembrane region" description="Helical" evidence="1">
    <location>
        <begin position="6"/>
        <end position="27"/>
    </location>
</feature>
<dbReference type="OrthoDB" id="9958839at2"/>
<dbReference type="PATRIC" id="fig|1473.5.peg.586"/>
<keyword evidence="1" id="KW-1133">Transmembrane helix</keyword>
<dbReference type="RefSeq" id="WP_050351475.1">
    <property type="nucleotide sequence ID" value="NZ_BOSN01000003.1"/>
</dbReference>
<organism evidence="2 3">
    <name type="scientific">Virgibacillus pantothenticus</name>
    <dbReference type="NCBI Taxonomy" id="1473"/>
    <lineage>
        <taxon>Bacteria</taxon>
        <taxon>Bacillati</taxon>
        <taxon>Bacillota</taxon>
        <taxon>Bacilli</taxon>
        <taxon>Bacillales</taxon>
        <taxon>Bacillaceae</taxon>
        <taxon>Virgibacillus</taxon>
    </lineage>
</organism>
<dbReference type="AlphaFoldDB" id="A0A0L0QL43"/>
<keyword evidence="1" id="KW-0472">Membrane</keyword>
<reference evidence="3" key="1">
    <citation type="submission" date="2015-07" db="EMBL/GenBank/DDBJ databases">
        <title>Fjat-10053 dsm26.</title>
        <authorList>
            <person name="Liu B."/>
            <person name="Wang J."/>
            <person name="Zhu Y."/>
            <person name="Liu G."/>
            <person name="Chen Q."/>
            <person name="Chen Z."/>
            <person name="Lan J."/>
            <person name="Che J."/>
            <person name="Ge C."/>
            <person name="Shi H."/>
            <person name="Pan Z."/>
            <person name="Liu X."/>
        </authorList>
    </citation>
    <scope>NUCLEOTIDE SEQUENCE [LARGE SCALE GENOMIC DNA]</scope>
    <source>
        <strain evidence="3">DSM 26</strain>
    </source>
</reference>
<evidence type="ECO:0000256" key="1">
    <source>
        <dbReference type="SAM" id="Phobius"/>
    </source>
</evidence>
<proteinExistence type="predicted"/>
<dbReference type="EMBL" id="LGTO01000007">
    <property type="protein sequence ID" value="KNE18978.1"/>
    <property type="molecule type" value="Genomic_DNA"/>
</dbReference>
<protein>
    <submittedName>
        <fullName evidence="2">Uncharacterized protein</fullName>
    </submittedName>
</protein>
<comment type="caution">
    <text evidence="2">The sequence shown here is derived from an EMBL/GenBank/DDBJ whole genome shotgun (WGS) entry which is preliminary data.</text>
</comment>
<keyword evidence="1" id="KW-0812">Transmembrane</keyword>
<feature type="transmembrane region" description="Helical" evidence="1">
    <location>
        <begin position="39"/>
        <end position="61"/>
    </location>
</feature>
<name>A0A0L0QL43_VIRPA</name>